<dbReference type="InterPro" id="IPR004045">
    <property type="entry name" value="Glutathione_S-Trfase_N"/>
</dbReference>
<dbReference type="Gene3D" id="3.40.30.10">
    <property type="entry name" value="Glutaredoxin"/>
    <property type="match status" value="1"/>
</dbReference>
<reference evidence="3" key="1">
    <citation type="submission" date="2019-12" db="EMBL/GenBank/DDBJ databases">
        <authorList>
            <person name="Cremers G."/>
        </authorList>
    </citation>
    <scope>NUCLEOTIDE SEQUENCE</scope>
    <source>
        <strain evidence="3">Mbul1</strain>
    </source>
</reference>
<dbReference type="PROSITE" id="PS50404">
    <property type="entry name" value="GST_NTER"/>
    <property type="match status" value="1"/>
</dbReference>
<dbReference type="Gene3D" id="1.20.1050.10">
    <property type="match status" value="1"/>
</dbReference>
<name>A0A679J9G3_9HYPH</name>
<dbReference type="PROSITE" id="PS50405">
    <property type="entry name" value="GST_CTER"/>
    <property type="match status" value="1"/>
</dbReference>
<dbReference type="InterPro" id="IPR036282">
    <property type="entry name" value="Glutathione-S-Trfase_C_sf"/>
</dbReference>
<dbReference type="InterPro" id="IPR010987">
    <property type="entry name" value="Glutathione-S-Trfase_C-like"/>
</dbReference>
<dbReference type="CDD" id="cd00299">
    <property type="entry name" value="GST_C_family"/>
    <property type="match status" value="1"/>
</dbReference>
<organism evidence="3">
    <name type="scientific">Methylobacterium bullatum</name>
    <dbReference type="NCBI Taxonomy" id="570505"/>
    <lineage>
        <taxon>Bacteria</taxon>
        <taxon>Pseudomonadati</taxon>
        <taxon>Pseudomonadota</taxon>
        <taxon>Alphaproteobacteria</taxon>
        <taxon>Hyphomicrobiales</taxon>
        <taxon>Methylobacteriaceae</taxon>
        <taxon>Methylobacterium</taxon>
    </lineage>
</organism>
<evidence type="ECO:0000259" key="2">
    <source>
        <dbReference type="PROSITE" id="PS50405"/>
    </source>
</evidence>
<dbReference type="Pfam" id="PF13410">
    <property type="entry name" value="GST_C_2"/>
    <property type="match status" value="1"/>
</dbReference>
<dbReference type="InterPro" id="IPR036249">
    <property type="entry name" value="Thioredoxin-like_sf"/>
</dbReference>
<dbReference type="SFLD" id="SFLDS00019">
    <property type="entry name" value="Glutathione_Transferase_(cytos"/>
    <property type="match status" value="1"/>
</dbReference>
<gene>
    <name evidence="3" type="primary">yibF_2</name>
    <name evidence="3" type="ORF">MBUL_04226</name>
</gene>
<dbReference type="AlphaFoldDB" id="A0A679J9G3"/>
<proteinExistence type="predicted"/>
<feature type="domain" description="GST C-terminal" evidence="2">
    <location>
        <begin position="99"/>
        <end position="224"/>
    </location>
</feature>
<protein>
    <submittedName>
        <fullName evidence="3">Putative GST-like protein YibF</fullName>
    </submittedName>
</protein>
<sequence>MSHSASLSSRHNRFFLRMILYGTSYSPFVRKILVTLAEKDVAFEHKPVFFHAPDESFQACSPLGKIPAIEDDGFRLADSSAISAYIEAKHPDPALWPQAPKERARAVWFDKFGDTELFPVLIKPFVERVVKPVLMGKPGDEAVAVKAATDEFPKLYDYLESQIDGPYLVGGAFSIADIAVATTFHNLRLAKEPVDASRWPKLAAYIDATLSRPSFVTAIAAPTN</sequence>
<dbReference type="SUPFAM" id="SSF47616">
    <property type="entry name" value="GST C-terminal domain-like"/>
    <property type="match status" value="1"/>
</dbReference>
<feature type="domain" description="GST N-terminal" evidence="1">
    <location>
        <begin position="16"/>
        <end position="94"/>
    </location>
</feature>
<dbReference type="PANTHER" id="PTHR44051:SF21">
    <property type="entry name" value="GLUTATHIONE S-TRANSFERASE FAMILY PROTEIN"/>
    <property type="match status" value="1"/>
</dbReference>
<dbReference type="EMBL" id="LR743504">
    <property type="protein sequence ID" value="CAA2107571.1"/>
    <property type="molecule type" value="Genomic_DNA"/>
</dbReference>
<dbReference type="SUPFAM" id="SSF52833">
    <property type="entry name" value="Thioredoxin-like"/>
    <property type="match status" value="1"/>
</dbReference>
<dbReference type="SFLD" id="SFLDG00358">
    <property type="entry name" value="Main_(cytGST)"/>
    <property type="match status" value="1"/>
</dbReference>
<dbReference type="Pfam" id="PF13417">
    <property type="entry name" value="GST_N_3"/>
    <property type="match status" value="1"/>
</dbReference>
<accession>A0A679J9G3</accession>
<dbReference type="InterPro" id="IPR040079">
    <property type="entry name" value="Glutathione_S-Trfase"/>
</dbReference>
<dbReference type="CDD" id="cd00570">
    <property type="entry name" value="GST_N_family"/>
    <property type="match status" value="1"/>
</dbReference>
<dbReference type="PANTHER" id="PTHR44051">
    <property type="entry name" value="GLUTATHIONE S-TRANSFERASE-RELATED"/>
    <property type="match status" value="1"/>
</dbReference>
<evidence type="ECO:0000259" key="1">
    <source>
        <dbReference type="PROSITE" id="PS50404"/>
    </source>
</evidence>
<evidence type="ECO:0000313" key="3">
    <source>
        <dbReference type="EMBL" id="CAA2107571.1"/>
    </source>
</evidence>